<dbReference type="CDD" id="cd18876">
    <property type="entry name" value="NUDIX_Hydrolase"/>
    <property type="match status" value="1"/>
</dbReference>
<evidence type="ECO:0000256" key="3">
    <source>
        <dbReference type="ARBA" id="ARBA00022801"/>
    </source>
</evidence>
<keyword evidence="8" id="KW-1185">Reference proteome</keyword>
<dbReference type="InterPro" id="IPR020476">
    <property type="entry name" value="Nudix_hydrolase"/>
</dbReference>
<name>A0A4R1CJN6_9ACTN</name>
<dbReference type="SUPFAM" id="SSF55811">
    <property type="entry name" value="Nudix"/>
    <property type="match status" value="1"/>
</dbReference>
<dbReference type="OrthoDB" id="4247482at2"/>
<dbReference type="PROSITE" id="PS51462">
    <property type="entry name" value="NUDIX"/>
    <property type="match status" value="1"/>
</dbReference>
<evidence type="ECO:0000256" key="1">
    <source>
        <dbReference type="ARBA" id="ARBA00001946"/>
    </source>
</evidence>
<evidence type="ECO:0000313" key="7">
    <source>
        <dbReference type="EMBL" id="TCJ31087.1"/>
    </source>
</evidence>
<dbReference type="PRINTS" id="PR00502">
    <property type="entry name" value="NUDIXFAMILY"/>
</dbReference>
<dbReference type="InterPro" id="IPR020084">
    <property type="entry name" value="NUDIX_hydrolase_CS"/>
</dbReference>
<comment type="cofactor">
    <cofactor evidence="1">
        <name>Mg(2+)</name>
        <dbReference type="ChEBI" id="CHEBI:18420"/>
    </cofactor>
</comment>
<evidence type="ECO:0000313" key="8">
    <source>
        <dbReference type="Proteomes" id="UP000295453"/>
    </source>
</evidence>
<gene>
    <name evidence="7" type="ORF">EPD65_00490</name>
</gene>
<comment type="similarity">
    <text evidence="2 5">Belongs to the Nudix hydrolase family.</text>
</comment>
<dbReference type="InterPro" id="IPR015797">
    <property type="entry name" value="NUDIX_hydrolase-like_dom_sf"/>
</dbReference>
<dbReference type="PANTHER" id="PTHR43046">
    <property type="entry name" value="GDP-MANNOSE MANNOSYL HYDROLASE"/>
    <property type="match status" value="1"/>
</dbReference>
<feature type="domain" description="Nudix hydrolase" evidence="6">
    <location>
        <begin position="112"/>
        <end position="242"/>
    </location>
</feature>
<keyword evidence="3 5" id="KW-0378">Hydrolase</keyword>
<dbReference type="Proteomes" id="UP000295453">
    <property type="component" value="Unassembled WGS sequence"/>
</dbReference>
<dbReference type="Gene3D" id="3.90.79.10">
    <property type="entry name" value="Nucleoside Triphosphate Pyrophosphohydrolase"/>
    <property type="match status" value="1"/>
</dbReference>
<proteinExistence type="inferred from homology"/>
<evidence type="ECO:0000256" key="4">
    <source>
        <dbReference type="ARBA" id="ARBA00022842"/>
    </source>
</evidence>
<dbReference type="EMBL" id="SJZJ01000001">
    <property type="protein sequence ID" value="TCJ31087.1"/>
    <property type="molecule type" value="Genomic_DNA"/>
</dbReference>
<sequence length="255" mass="27864">MTQPGTDVQTIADGIARLSWALHVQERSFLDAVGEVSEAVQQALSSHGRVEVLVDPDDTVAQRVATWSGLHREGVLRGYADGVDRILYARLSTDVPVSEPVGFRTLLNSFLPRKRAIGQVLVRDPEGRVLLCQLTYKKDWDLPGGVVEVGESPQLAAVREAEEELGLEIPPGDLLLTDWLPPWGGWDDAICLVFDGGVLPTDTLDRVVREEREIRSVAWCTPEEVAERAADFTARRISAALAAVTDGPAYTESGR</sequence>
<evidence type="ECO:0000259" key="6">
    <source>
        <dbReference type="PROSITE" id="PS51462"/>
    </source>
</evidence>
<dbReference type="Pfam" id="PF00293">
    <property type="entry name" value="NUDIX"/>
    <property type="match status" value="1"/>
</dbReference>
<dbReference type="RefSeq" id="WP_131580856.1">
    <property type="nucleotide sequence ID" value="NZ_SJZJ01000001.1"/>
</dbReference>
<evidence type="ECO:0000256" key="5">
    <source>
        <dbReference type="RuleBase" id="RU003476"/>
    </source>
</evidence>
<organism evidence="7 8">
    <name type="scientific">Nocardioides jejuensis</name>
    <dbReference type="NCBI Taxonomy" id="2502782"/>
    <lineage>
        <taxon>Bacteria</taxon>
        <taxon>Bacillati</taxon>
        <taxon>Actinomycetota</taxon>
        <taxon>Actinomycetes</taxon>
        <taxon>Propionibacteriales</taxon>
        <taxon>Nocardioidaceae</taxon>
        <taxon>Nocardioides</taxon>
    </lineage>
</organism>
<accession>A0A4R1CJN6</accession>
<dbReference type="GO" id="GO:0016787">
    <property type="term" value="F:hydrolase activity"/>
    <property type="evidence" value="ECO:0007669"/>
    <property type="project" value="UniProtKB-KW"/>
</dbReference>
<dbReference type="PANTHER" id="PTHR43046:SF12">
    <property type="entry name" value="GDP-MANNOSE MANNOSYL HYDROLASE"/>
    <property type="match status" value="1"/>
</dbReference>
<dbReference type="PROSITE" id="PS00893">
    <property type="entry name" value="NUDIX_BOX"/>
    <property type="match status" value="1"/>
</dbReference>
<reference evidence="7 8" key="1">
    <citation type="submission" date="2019-03" db="EMBL/GenBank/DDBJ databases">
        <authorList>
            <person name="Kim M.K.M."/>
        </authorList>
    </citation>
    <scope>NUCLEOTIDE SEQUENCE [LARGE SCALE GENOMIC DNA]</scope>
    <source>
        <strain evidence="7 8">18JY15-6</strain>
    </source>
</reference>
<evidence type="ECO:0000256" key="2">
    <source>
        <dbReference type="ARBA" id="ARBA00005582"/>
    </source>
</evidence>
<comment type="caution">
    <text evidence="7">The sequence shown here is derived from an EMBL/GenBank/DDBJ whole genome shotgun (WGS) entry which is preliminary data.</text>
</comment>
<dbReference type="InterPro" id="IPR000086">
    <property type="entry name" value="NUDIX_hydrolase_dom"/>
</dbReference>
<keyword evidence="4" id="KW-0460">Magnesium</keyword>
<protein>
    <submittedName>
        <fullName evidence="7">NUDIX hydrolase</fullName>
    </submittedName>
</protein>
<dbReference type="AlphaFoldDB" id="A0A4R1CJN6"/>